<dbReference type="AlphaFoldDB" id="Q5TIY0"/>
<dbReference type="EMBL" id="AJ862645">
    <property type="protein sequence ID" value="CAH89319.1"/>
    <property type="molecule type" value="mRNA"/>
</dbReference>
<protein>
    <submittedName>
        <fullName evidence="1">Uncharacterized protein</fullName>
    </submittedName>
</protein>
<reference evidence="1" key="1">
    <citation type="submission" date="2004-11" db="EMBL/GenBank/DDBJ databases">
        <title>Analysis of differentially expressed fragments in Fragaria vesca.</title>
        <authorList>
            <person name="Martelli G."/>
            <person name="Milella L."/>
            <person name="Saluzzi D."/>
            <person name="Lapelosa M."/>
            <person name="Greco I."/>
        </authorList>
    </citation>
    <scope>NUCLEOTIDE SEQUENCE</scope>
</reference>
<evidence type="ECO:0000313" key="1">
    <source>
        <dbReference type="EMBL" id="CAH89319.1"/>
    </source>
</evidence>
<name>Q5TIY0_FRAVE</name>
<proteinExistence type="evidence at transcript level"/>
<sequence>MSATDPIQHGFQQLDLAGAVFFYSAPPPTGGPRRLDSREVPLVMMPRKSKHLMYEDIASARSRDIAQVRQFLWYSTPAQKVSDRSPKEFTLGDEQRRVYVLIAVQIELDRRRR</sequence>
<accession>Q5TIY0</accession>
<organism evidence="1">
    <name type="scientific">Fragaria vesca</name>
    <name type="common">Woodland strawberry</name>
    <name type="synonym">Potentilla vesca</name>
    <dbReference type="NCBI Taxonomy" id="57918"/>
    <lineage>
        <taxon>Eukaryota</taxon>
        <taxon>Viridiplantae</taxon>
        <taxon>Streptophyta</taxon>
        <taxon>Embryophyta</taxon>
        <taxon>Tracheophyta</taxon>
        <taxon>Spermatophyta</taxon>
        <taxon>Magnoliopsida</taxon>
        <taxon>eudicotyledons</taxon>
        <taxon>Gunneridae</taxon>
        <taxon>Pentapetalae</taxon>
        <taxon>rosids</taxon>
        <taxon>fabids</taxon>
        <taxon>Rosales</taxon>
        <taxon>Rosaceae</taxon>
        <taxon>Rosoideae</taxon>
        <taxon>Potentilleae</taxon>
        <taxon>Fragariinae</taxon>
        <taxon>Fragaria</taxon>
    </lineage>
</organism>